<keyword evidence="2" id="KW-1185">Reference proteome</keyword>
<comment type="caution">
    <text evidence="1">The sequence shown here is derived from an EMBL/GenBank/DDBJ whole genome shotgun (WGS) entry which is preliminary data.</text>
</comment>
<dbReference type="EMBL" id="RKLY01000034">
    <property type="protein sequence ID" value="TGD21649.1"/>
    <property type="molecule type" value="Genomic_DNA"/>
</dbReference>
<dbReference type="PANTHER" id="PTHR36849">
    <property type="entry name" value="CYTOPLASMIC PROTEIN-RELATED"/>
    <property type="match status" value="1"/>
</dbReference>
<dbReference type="Proteomes" id="UP000298021">
    <property type="component" value="Unassembled WGS sequence"/>
</dbReference>
<dbReference type="OrthoDB" id="9790745at2"/>
<gene>
    <name evidence="1" type="ORF">EGT49_10850</name>
</gene>
<dbReference type="InterPro" id="IPR052552">
    <property type="entry name" value="YeaO-like"/>
</dbReference>
<dbReference type="InterPro" id="IPR007438">
    <property type="entry name" value="DUF488"/>
</dbReference>
<organism evidence="1 2">
    <name type="scientific">Companilactobacillus suantsaicola</name>
    <dbReference type="NCBI Taxonomy" id="2487723"/>
    <lineage>
        <taxon>Bacteria</taxon>
        <taxon>Bacillati</taxon>
        <taxon>Bacillota</taxon>
        <taxon>Bacilli</taxon>
        <taxon>Lactobacillales</taxon>
        <taxon>Lactobacillaceae</taxon>
        <taxon>Companilactobacillus</taxon>
    </lineage>
</organism>
<protein>
    <submittedName>
        <fullName evidence="1">DUF488 family protein</fullName>
    </submittedName>
</protein>
<proteinExistence type="predicted"/>
<dbReference type="RefSeq" id="WP_135374200.1">
    <property type="nucleotide sequence ID" value="NZ_RKLY01000034.1"/>
</dbReference>
<dbReference type="Pfam" id="PF04343">
    <property type="entry name" value="DUF488"/>
    <property type="match status" value="1"/>
</dbReference>
<sequence>MTKLILKRIYDKELPEGYRILVDRLWPRGMSKVRANLDLWAKEIAPSPELRKWFGHDPEKFSEFQTKYLDEINNNPYTKEFLKSIREALQTQDVLILFSAKDTEHNDAVVLMDYLNSNI</sequence>
<name>A0A4Z0JIT7_9LACO</name>
<reference evidence="1 2" key="1">
    <citation type="submission" date="2018-10" db="EMBL/GenBank/DDBJ databases">
        <title>Lactobacillus sp. R7 and Lactobacillus sp. R19 isolated from fermented mustard green product of Taiwan.</title>
        <authorList>
            <person name="Lin S.-T."/>
        </authorList>
    </citation>
    <scope>NUCLEOTIDE SEQUENCE [LARGE SCALE GENOMIC DNA]</scope>
    <source>
        <strain evidence="1 2">BCRC 81127</strain>
    </source>
</reference>
<accession>A0A4Z0JIT7</accession>
<dbReference type="AlphaFoldDB" id="A0A4Z0JIT7"/>
<evidence type="ECO:0000313" key="1">
    <source>
        <dbReference type="EMBL" id="TGD21649.1"/>
    </source>
</evidence>
<evidence type="ECO:0000313" key="2">
    <source>
        <dbReference type="Proteomes" id="UP000298021"/>
    </source>
</evidence>
<dbReference type="PANTHER" id="PTHR36849:SF1">
    <property type="entry name" value="CYTOPLASMIC PROTEIN"/>
    <property type="match status" value="1"/>
</dbReference>